<sequence>MGDRVRRLLVAGMVAMTGALAASTVGVLETPAGAPPASAAAAASPALLPPLPGWKPSLGPIFNEPGKARSTAIVNRVLQAIRHTPRGETIRMATYSFDRGEIAAALRKARSRGVRVQVIVNERTASGVVFSLQRTLGSNPRRNNFVVTCPGRCRAPGDGGNQHIKIFSFTRTGGTRDLIIGGSGNLTSKAVYRQWNDSWAIAYDPKVFNTWVGFFKQMKFQHRRGARVVQTSQSHVAHPYQIWLQRQTVGSATAPLARSAAQDPVVRRIRSVGCNTRAGYGNANGHTVVRIMEYALFGGRGNQIANAIAALKRGGCDVMVIGAVFSPSAIGIMQHAGVPVRMADWSFAERVPAEEDGLAGWGPRFYAHFKAMIVSGSYRGPDGVQQPTKSVWTGSENWSGISFANEEVVVRFTDPAYYQAYFRQFNHLWTGRATHRAGIEPLNGPPA</sequence>
<feature type="chain" id="PRO_5045634589" description="phospholipase D" evidence="7">
    <location>
        <begin position="22"/>
        <end position="447"/>
    </location>
</feature>
<dbReference type="SUPFAM" id="SSF56024">
    <property type="entry name" value="Phospholipase D/nuclease"/>
    <property type="match status" value="2"/>
</dbReference>
<keyword evidence="10" id="KW-1185">Reference proteome</keyword>
<feature type="signal peptide" evidence="7">
    <location>
        <begin position="1"/>
        <end position="21"/>
    </location>
</feature>
<dbReference type="PANTHER" id="PTHR43856">
    <property type="entry name" value="CARDIOLIPIN HYDROLASE"/>
    <property type="match status" value="1"/>
</dbReference>
<dbReference type="Pfam" id="PF13091">
    <property type="entry name" value="PLDc_2"/>
    <property type="match status" value="1"/>
</dbReference>
<accession>A0ABP5CSU0</accession>
<evidence type="ECO:0000259" key="8">
    <source>
        <dbReference type="Pfam" id="PF13091"/>
    </source>
</evidence>
<evidence type="ECO:0000256" key="7">
    <source>
        <dbReference type="SAM" id="SignalP"/>
    </source>
</evidence>
<evidence type="ECO:0000256" key="3">
    <source>
        <dbReference type="ARBA" id="ARBA00012027"/>
    </source>
</evidence>
<dbReference type="InterPro" id="IPR051406">
    <property type="entry name" value="PLD_domain"/>
</dbReference>
<dbReference type="Gene3D" id="3.30.870.10">
    <property type="entry name" value="Endonuclease Chain A"/>
    <property type="match status" value="2"/>
</dbReference>
<dbReference type="EC" id="3.1.4.4" evidence="3"/>
<dbReference type="EMBL" id="BAAAPB010000003">
    <property type="protein sequence ID" value="GAA1968122.1"/>
    <property type="molecule type" value="Genomic_DNA"/>
</dbReference>
<comment type="similarity">
    <text evidence="2">Belongs to the phospholipase D family.</text>
</comment>
<protein>
    <recommendedName>
        <fullName evidence="3">phospholipase D</fullName>
        <ecNumber evidence="3">3.1.4.4</ecNumber>
    </recommendedName>
</protein>
<evidence type="ECO:0000256" key="6">
    <source>
        <dbReference type="ARBA" id="ARBA00023098"/>
    </source>
</evidence>
<evidence type="ECO:0000313" key="9">
    <source>
        <dbReference type="EMBL" id="GAA1968122.1"/>
    </source>
</evidence>
<proteinExistence type="inferred from homology"/>
<feature type="domain" description="Phospholipase D-like" evidence="8">
    <location>
        <begin position="82"/>
        <end position="218"/>
    </location>
</feature>
<reference evidence="10" key="1">
    <citation type="journal article" date="2019" name="Int. J. Syst. Evol. Microbiol.">
        <title>The Global Catalogue of Microorganisms (GCM) 10K type strain sequencing project: providing services to taxonomists for standard genome sequencing and annotation.</title>
        <authorList>
            <consortium name="The Broad Institute Genomics Platform"/>
            <consortium name="The Broad Institute Genome Sequencing Center for Infectious Disease"/>
            <person name="Wu L."/>
            <person name="Ma J."/>
        </authorList>
    </citation>
    <scope>NUCLEOTIDE SEQUENCE [LARGE SCALE GENOMIC DNA]</scope>
    <source>
        <strain evidence="10">JCM 15309</strain>
    </source>
</reference>
<keyword evidence="4" id="KW-0378">Hydrolase</keyword>
<dbReference type="Proteomes" id="UP001500571">
    <property type="component" value="Unassembled WGS sequence"/>
</dbReference>
<dbReference type="InterPro" id="IPR025202">
    <property type="entry name" value="PLD-like_dom"/>
</dbReference>
<name>A0ABP5CSU0_9ACTN</name>
<keyword evidence="5" id="KW-0442">Lipid degradation</keyword>
<evidence type="ECO:0000256" key="2">
    <source>
        <dbReference type="ARBA" id="ARBA00008664"/>
    </source>
</evidence>
<organism evidence="9 10">
    <name type="scientific">Nocardioides panacihumi</name>
    <dbReference type="NCBI Taxonomy" id="400774"/>
    <lineage>
        <taxon>Bacteria</taxon>
        <taxon>Bacillati</taxon>
        <taxon>Actinomycetota</taxon>
        <taxon>Actinomycetes</taxon>
        <taxon>Propionibacteriales</taxon>
        <taxon>Nocardioidaceae</taxon>
        <taxon>Nocardioides</taxon>
    </lineage>
</organism>
<evidence type="ECO:0000256" key="1">
    <source>
        <dbReference type="ARBA" id="ARBA00000798"/>
    </source>
</evidence>
<gene>
    <name evidence="9" type="ORF">GCM10009798_30620</name>
</gene>
<keyword evidence="6" id="KW-0443">Lipid metabolism</keyword>
<keyword evidence="7" id="KW-0732">Signal</keyword>
<dbReference type="PANTHER" id="PTHR43856:SF1">
    <property type="entry name" value="MITOCHONDRIAL CARDIOLIPIN HYDROLASE"/>
    <property type="match status" value="1"/>
</dbReference>
<comment type="catalytic activity">
    <reaction evidence="1">
        <text>a 1,2-diacyl-sn-glycero-3-phosphocholine + H2O = a 1,2-diacyl-sn-glycero-3-phosphate + choline + H(+)</text>
        <dbReference type="Rhea" id="RHEA:14445"/>
        <dbReference type="ChEBI" id="CHEBI:15354"/>
        <dbReference type="ChEBI" id="CHEBI:15377"/>
        <dbReference type="ChEBI" id="CHEBI:15378"/>
        <dbReference type="ChEBI" id="CHEBI:57643"/>
        <dbReference type="ChEBI" id="CHEBI:58608"/>
        <dbReference type="EC" id="3.1.4.4"/>
    </reaction>
</comment>
<evidence type="ECO:0000256" key="4">
    <source>
        <dbReference type="ARBA" id="ARBA00022801"/>
    </source>
</evidence>
<comment type="caution">
    <text evidence="9">The sequence shown here is derived from an EMBL/GenBank/DDBJ whole genome shotgun (WGS) entry which is preliminary data.</text>
</comment>
<evidence type="ECO:0000256" key="5">
    <source>
        <dbReference type="ARBA" id="ARBA00022963"/>
    </source>
</evidence>
<evidence type="ECO:0000313" key="10">
    <source>
        <dbReference type="Proteomes" id="UP001500571"/>
    </source>
</evidence>